<evidence type="ECO:0000256" key="1">
    <source>
        <dbReference type="ARBA" id="ARBA00010928"/>
    </source>
</evidence>
<dbReference type="GO" id="GO:0016491">
    <property type="term" value="F:oxidoreductase activity"/>
    <property type="evidence" value="ECO:0007669"/>
    <property type="project" value="UniProtKB-KW"/>
</dbReference>
<reference evidence="6" key="1">
    <citation type="submission" date="2016-10" db="EMBL/GenBank/DDBJ databases">
        <authorList>
            <person name="Varghese N."/>
            <person name="Submissions S."/>
        </authorList>
    </citation>
    <scope>NUCLEOTIDE SEQUENCE [LARGE SCALE GENOMIC DNA]</scope>
    <source>
        <strain evidence="6">CGMCC 1.6199</strain>
    </source>
</reference>
<dbReference type="InterPro" id="IPR036291">
    <property type="entry name" value="NAD(P)-bd_dom_sf"/>
</dbReference>
<protein>
    <submittedName>
        <fullName evidence="5">Predicted dehydrogenase</fullName>
    </submittedName>
</protein>
<organism evidence="5 6">
    <name type="scientific">Sediminibacillus halophilus</name>
    <dbReference type="NCBI Taxonomy" id="482461"/>
    <lineage>
        <taxon>Bacteria</taxon>
        <taxon>Bacillati</taxon>
        <taxon>Bacillota</taxon>
        <taxon>Bacilli</taxon>
        <taxon>Bacillales</taxon>
        <taxon>Bacillaceae</taxon>
        <taxon>Sediminibacillus</taxon>
    </lineage>
</organism>
<dbReference type="InterPro" id="IPR055170">
    <property type="entry name" value="GFO_IDH_MocA-like_dom"/>
</dbReference>
<keyword evidence="2" id="KW-0560">Oxidoreductase</keyword>
<dbReference type="InterPro" id="IPR050984">
    <property type="entry name" value="Gfo/Idh/MocA_domain"/>
</dbReference>
<evidence type="ECO:0000259" key="3">
    <source>
        <dbReference type="Pfam" id="PF01408"/>
    </source>
</evidence>
<dbReference type="GO" id="GO:0000166">
    <property type="term" value="F:nucleotide binding"/>
    <property type="evidence" value="ECO:0007669"/>
    <property type="project" value="InterPro"/>
</dbReference>
<dbReference type="PANTHER" id="PTHR22604:SF105">
    <property type="entry name" value="TRANS-1,2-DIHYDROBENZENE-1,2-DIOL DEHYDROGENASE"/>
    <property type="match status" value="1"/>
</dbReference>
<dbReference type="Gene3D" id="3.40.50.720">
    <property type="entry name" value="NAD(P)-binding Rossmann-like Domain"/>
    <property type="match status" value="1"/>
</dbReference>
<dbReference type="RefSeq" id="WP_074597747.1">
    <property type="nucleotide sequence ID" value="NZ_FNHF01000001.1"/>
</dbReference>
<dbReference type="OrthoDB" id="9815825at2"/>
<dbReference type="Gene3D" id="3.30.360.10">
    <property type="entry name" value="Dihydrodipicolinate Reductase, domain 2"/>
    <property type="match status" value="1"/>
</dbReference>
<proteinExistence type="inferred from homology"/>
<evidence type="ECO:0000259" key="4">
    <source>
        <dbReference type="Pfam" id="PF22725"/>
    </source>
</evidence>
<feature type="domain" description="Gfo/Idh/MocA-like oxidoreductase N-terminal" evidence="3">
    <location>
        <begin position="5"/>
        <end position="119"/>
    </location>
</feature>
<dbReference type="PANTHER" id="PTHR22604">
    <property type="entry name" value="OXIDOREDUCTASES"/>
    <property type="match status" value="1"/>
</dbReference>
<evidence type="ECO:0000256" key="2">
    <source>
        <dbReference type="ARBA" id="ARBA00023002"/>
    </source>
</evidence>
<evidence type="ECO:0000313" key="5">
    <source>
        <dbReference type="EMBL" id="SDL86448.1"/>
    </source>
</evidence>
<gene>
    <name evidence="5" type="ORF">SAMN05216244_1024</name>
</gene>
<dbReference type="SUPFAM" id="SSF51735">
    <property type="entry name" value="NAD(P)-binding Rossmann-fold domains"/>
    <property type="match status" value="1"/>
</dbReference>
<comment type="similarity">
    <text evidence="1">Belongs to the Gfo/Idh/MocA family.</text>
</comment>
<evidence type="ECO:0000313" key="6">
    <source>
        <dbReference type="Proteomes" id="UP000182347"/>
    </source>
</evidence>
<dbReference type="EMBL" id="FNHF01000001">
    <property type="protein sequence ID" value="SDL86448.1"/>
    <property type="molecule type" value="Genomic_DNA"/>
</dbReference>
<feature type="domain" description="GFO/IDH/MocA-like oxidoreductase" evidence="4">
    <location>
        <begin position="130"/>
        <end position="246"/>
    </location>
</feature>
<dbReference type="AlphaFoldDB" id="A0A1G9NIM8"/>
<name>A0A1G9NIM8_9BACI</name>
<sequence length="323" mass="36756">MPQQNWGILGPGTIAREFAVAINEVNGKIAAVGGRKLEKAQQFAEEYNIDKVYGSYDELLQDEDLDIIYIATPHTFHYQYIMESLRQNKHVLCEKSITVNSKQLQEIVELAEEKNLVVAEAMTIFHMPVYRKAREILQSGKLGKLRMIQVSHGSYKDPDPANRFFNPELAGGAMLDIGTYALSLSRFFLSEQPDYVESTVKKFQTGVDEQVGILLKNKADEMATISMTLRAIMPKTILVAGEEGYIKVDDYQRPTKATIYYTPENRTEVIEAGESEKAFHYEVEAMNDYVANNRENDTLRLSVDVMKLMDEVRKQGNVHYSFE</sequence>
<keyword evidence="6" id="KW-1185">Reference proteome</keyword>
<dbReference type="SUPFAM" id="SSF55347">
    <property type="entry name" value="Glyceraldehyde-3-phosphate dehydrogenase-like, C-terminal domain"/>
    <property type="match status" value="1"/>
</dbReference>
<dbReference type="Pfam" id="PF01408">
    <property type="entry name" value="GFO_IDH_MocA"/>
    <property type="match status" value="1"/>
</dbReference>
<accession>A0A1G9NIM8</accession>
<dbReference type="InterPro" id="IPR000683">
    <property type="entry name" value="Gfo/Idh/MocA-like_OxRdtase_N"/>
</dbReference>
<dbReference type="Pfam" id="PF22725">
    <property type="entry name" value="GFO_IDH_MocA_C3"/>
    <property type="match status" value="1"/>
</dbReference>
<dbReference type="STRING" id="482461.SAMN05216244_1024"/>
<dbReference type="Proteomes" id="UP000182347">
    <property type="component" value="Unassembled WGS sequence"/>
</dbReference>